<evidence type="ECO:0000256" key="1">
    <source>
        <dbReference type="SAM" id="Phobius"/>
    </source>
</evidence>
<reference evidence="2 3" key="1">
    <citation type="submission" date="2021-03" db="EMBL/GenBank/DDBJ databases">
        <authorList>
            <person name="Gilmore M.S."/>
            <person name="Schwartzman J."/>
            <person name="Van Tyne D."/>
            <person name="Martin M."/>
            <person name="Earl A.M."/>
            <person name="Manson A.L."/>
            <person name="Straub T."/>
            <person name="Salamzade R."/>
            <person name="Saavedra J."/>
            <person name="Lebreton F."/>
            <person name="Prichula J."/>
            <person name="Schaufler K."/>
            <person name="Gaca A."/>
            <person name="Sgardioli B."/>
            <person name="Wagenaar J."/>
            <person name="Strong T."/>
        </authorList>
    </citation>
    <scope>NUCLEOTIDE SEQUENCE [LARGE SCALE GENOMIC DNA]</scope>
    <source>
        <strain evidence="2 3">DIV2402</strain>
    </source>
</reference>
<dbReference type="EMBL" id="CP147251">
    <property type="protein sequence ID" value="WYJ77050.1"/>
    <property type="molecule type" value="Genomic_DNA"/>
</dbReference>
<reference evidence="2 3" key="2">
    <citation type="submission" date="2024-03" db="EMBL/GenBank/DDBJ databases">
        <title>The Genome Sequence of Enterococcus sp. DIV2402.</title>
        <authorList>
            <consortium name="The Broad Institute Genomics Platform"/>
            <consortium name="The Broad Institute Microbial Omics Core"/>
            <consortium name="The Broad Institute Genomic Center for Infectious Diseases"/>
            <person name="Earl A."/>
            <person name="Manson A."/>
            <person name="Gilmore M."/>
            <person name="Schwartman J."/>
            <person name="Shea T."/>
            <person name="Abouelleil A."/>
            <person name="Cao P."/>
            <person name="Chapman S."/>
            <person name="Cusick C."/>
            <person name="Young S."/>
            <person name="Neafsey D."/>
            <person name="Nusbaum C."/>
            <person name="Birren B."/>
        </authorList>
    </citation>
    <scope>NUCLEOTIDE SEQUENCE [LARGE SCALE GENOMIC DNA]</scope>
    <source>
        <strain evidence="2 3">DIV2402</strain>
    </source>
</reference>
<feature type="transmembrane region" description="Helical" evidence="1">
    <location>
        <begin position="101"/>
        <end position="120"/>
    </location>
</feature>
<name>A0ABZ2SN24_9ENTE</name>
<feature type="transmembrane region" description="Helical" evidence="1">
    <location>
        <begin position="132"/>
        <end position="152"/>
    </location>
</feature>
<keyword evidence="1" id="KW-0812">Transmembrane</keyword>
<keyword evidence="3" id="KW-1185">Reference proteome</keyword>
<feature type="transmembrane region" description="Helical" evidence="1">
    <location>
        <begin position="12"/>
        <end position="31"/>
    </location>
</feature>
<dbReference type="InterPro" id="IPR014509">
    <property type="entry name" value="YjdF-like"/>
</dbReference>
<keyword evidence="1" id="KW-1133">Transmembrane helix</keyword>
<protein>
    <recommendedName>
        <fullName evidence="4">Integral membrane protein</fullName>
    </recommendedName>
</protein>
<feature type="transmembrane region" description="Helical" evidence="1">
    <location>
        <begin position="68"/>
        <end position="89"/>
    </location>
</feature>
<dbReference type="RefSeq" id="WP_207940778.1">
    <property type="nucleotide sequence ID" value="NZ_CP147251.1"/>
</dbReference>
<gene>
    <name evidence="2" type="ORF">DOK78_001688</name>
</gene>
<dbReference type="Pfam" id="PF09997">
    <property type="entry name" value="DUF2238"/>
    <property type="match status" value="1"/>
</dbReference>
<evidence type="ECO:0000313" key="3">
    <source>
        <dbReference type="Proteomes" id="UP000664701"/>
    </source>
</evidence>
<dbReference type="Proteomes" id="UP000664701">
    <property type="component" value="Chromosome"/>
</dbReference>
<accession>A0ABZ2SN24</accession>
<organism evidence="2 3">
    <name type="scientific">Candidatus Enterococcus lowellii</name>
    <dbReference type="NCBI Taxonomy" id="2230877"/>
    <lineage>
        <taxon>Bacteria</taxon>
        <taxon>Bacillati</taxon>
        <taxon>Bacillota</taxon>
        <taxon>Bacilli</taxon>
        <taxon>Lactobacillales</taxon>
        <taxon>Enterococcaceae</taxon>
        <taxon>Enterococcus</taxon>
    </lineage>
</organism>
<keyword evidence="1" id="KW-0472">Membrane</keyword>
<feature type="transmembrane region" description="Helical" evidence="1">
    <location>
        <begin position="37"/>
        <end position="56"/>
    </location>
</feature>
<evidence type="ECO:0008006" key="4">
    <source>
        <dbReference type="Google" id="ProtNLM"/>
    </source>
</evidence>
<sequence length="222" mass="25211">MTFETKLRRGLLVVGLLTLAFNIGELVLGIVPPLAALITIMECLMGIGLIYGPQFLKRFFKIVFPPSIVYFYWFFLLISVFVGTCLHMMDIVPFWDKILHMTSPMILTAVGYGIVCTLLGSLDNEVSDISPWVFLLFGFSFAGVCGIFWEFWEWSWDAVGNMNLQRYMTIDGVEFVGRAALSDTMGDLLINTIGAVIMGVFSWNQYRKNAKYFEGYQIQILK</sequence>
<proteinExistence type="predicted"/>
<feature type="transmembrane region" description="Helical" evidence="1">
    <location>
        <begin position="188"/>
        <end position="206"/>
    </location>
</feature>
<evidence type="ECO:0000313" key="2">
    <source>
        <dbReference type="EMBL" id="WYJ77050.1"/>
    </source>
</evidence>